<sequence>MFDCIIVGAGPAGATAAYHLAKKGHSVLVLEKSSFPRYKPCGGGVSPAVANWFDFDFAPVIKNTVSKVKYTWQLDDPMEVELKDVTPMWMVRRDEFDNFLMQKAIEQGVQLKDNTEVNGIKSQGDNWQVSTNNGVFESTYLIAADGVNGPMTSWLGFGEQQKVLAASLEVEAEVSERRQDLAYFDFGSLKNGFMWCFPKDNGYSFSGAYVRNNKGKPDELKKQLTNYASKFGLDLNNSKYTEYNLNVWKENQPLHTNRAVITGEAAGIVDPLIGEGIRPAIFTGMKAAEAVANALAGNSDALARYTETINKEWGTDLVLAQRLAGLFYQFPKIAYKVGVKRPSAAQLMGKILCGELRYSDVTEQATKKLKASFIPGFRG</sequence>
<feature type="domain" description="FAD-binding" evidence="1">
    <location>
        <begin position="3"/>
        <end position="307"/>
    </location>
</feature>
<dbReference type="InterPro" id="IPR036188">
    <property type="entry name" value="FAD/NAD-bd_sf"/>
</dbReference>
<reference evidence="3" key="1">
    <citation type="journal article" date="2013" name="Proc. Natl. Acad. Sci. U.S.A.">
        <title>Improving the coverage of the cyanobacterial phylum using diversity-driven genome sequencing.</title>
        <authorList>
            <person name="Shih P.M."/>
            <person name="Wu D."/>
            <person name="Latifi A."/>
            <person name="Axen S.D."/>
            <person name="Fewer D.P."/>
            <person name="Talla E."/>
            <person name="Calteau A."/>
            <person name="Cai F."/>
            <person name="Tandeau de Marsac N."/>
            <person name="Rippka R."/>
            <person name="Herdman M."/>
            <person name="Sivonen K."/>
            <person name="Coursin T."/>
            <person name="Laurent T."/>
            <person name="Goodwin L."/>
            <person name="Nolan M."/>
            <person name="Davenport K.W."/>
            <person name="Han C.S."/>
            <person name="Rubin E.M."/>
            <person name="Eisen J.A."/>
            <person name="Woyke T."/>
            <person name="Gugger M."/>
            <person name="Kerfeld C.A."/>
        </authorList>
    </citation>
    <scope>NUCLEOTIDE SEQUENCE [LARGE SCALE GENOMIC DNA]</scope>
    <source>
        <strain evidence="3">ATCC 29371 / PCC 7437</strain>
    </source>
</reference>
<evidence type="ECO:0000259" key="1">
    <source>
        <dbReference type="Pfam" id="PF01494"/>
    </source>
</evidence>
<organism evidence="2 3">
    <name type="scientific">Stanieria cyanosphaera (strain ATCC 29371 / PCC 7437)</name>
    <dbReference type="NCBI Taxonomy" id="111780"/>
    <lineage>
        <taxon>Bacteria</taxon>
        <taxon>Bacillati</taxon>
        <taxon>Cyanobacteriota</taxon>
        <taxon>Cyanophyceae</taxon>
        <taxon>Pleurocapsales</taxon>
        <taxon>Dermocarpellaceae</taxon>
        <taxon>Stanieria</taxon>
    </lineage>
</organism>
<accession>K9XX34</accession>
<dbReference type="GO" id="GO:0016628">
    <property type="term" value="F:oxidoreductase activity, acting on the CH-CH group of donors, NAD or NADP as acceptor"/>
    <property type="evidence" value="ECO:0007669"/>
    <property type="project" value="InterPro"/>
</dbReference>
<dbReference type="Pfam" id="PF01494">
    <property type="entry name" value="FAD_binding_3"/>
    <property type="match status" value="1"/>
</dbReference>
<dbReference type="OrthoDB" id="9806565at2"/>
<proteinExistence type="predicted"/>
<dbReference type="GO" id="GO:0071949">
    <property type="term" value="F:FAD binding"/>
    <property type="evidence" value="ECO:0007669"/>
    <property type="project" value="InterPro"/>
</dbReference>
<dbReference type="PATRIC" id="fig|111780.3.peg.2820"/>
<dbReference type="PANTHER" id="PTHR42685:SF22">
    <property type="entry name" value="CONDITIONED MEDIUM FACTOR RECEPTOR 1"/>
    <property type="match status" value="1"/>
</dbReference>
<dbReference type="PANTHER" id="PTHR42685">
    <property type="entry name" value="GERANYLGERANYL DIPHOSPHATE REDUCTASE"/>
    <property type="match status" value="1"/>
</dbReference>
<keyword evidence="3" id="KW-1185">Reference proteome</keyword>
<dbReference type="HOGENOM" id="CLU_024648_5_0_3"/>
<dbReference type="Proteomes" id="UP000010473">
    <property type="component" value="Chromosome"/>
</dbReference>
<dbReference type="KEGG" id="scs:Sta7437_2711"/>
<dbReference type="Gene3D" id="3.50.50.60">
    <property type="entry name" value="FAD/NAD(P)-binding domain"/>
    <property type="match status" value="1"/>
</dbReference>
<dbReference type="SUPFAM" id="SSF51905">
    <property type="entry name" value="FAD/NAD(P)-binding domain"/>
    <property type="match status" value="1"/>
</dbReference>
<dbReference type="InterPro" id="IPR002938">
    <property type="entry name" value="FAD-bd"/>
</dbReference>
<evidence type="ECO:0000313" key="3">
    <source>
        <dbReference type="Proteomes" id="UP000010473"/>
    </source>
</evidence>
<dbReference type="PRINTS" id="PR00420">
    <property type="entry name" value="RNGMNOXGNASE"/>
</dbReference>
<evidence type="ECO:0000313" key="2">
    <source>
        <dbReference type="EMBL" id="AFZ36237.1"/>
    </source>
</evidence>
<dbReference type="STRING" id="111780.Sta7437_2711"/>
<dbReference type="eggNOG" id="COG0644">
    <property type="taxonomic scope" value="Bacteria"/>
</dbReference>
<dbReference type="AlphaFoldDB" id="K9XX34"/>
<dbReference type="RefSeq" id="WP_015193905.1">
    <property type="nucleotide sequence ID" value="NC_019748.1"/>
</dbReference>
<dbReference type="NCBIfam" id="TIGR02032">
    <property type="entry name" value="GG-red-SF"/>
    <property type="match status" value="1"/>
</dbReference>
<protein>
    <submittedName>
        <fullName evidence="2">Geranylgeranyl reductase</fullName>
    </submittedName>
</protein>
<dbReference type="InterPro" id="IPR011777">
    <property type="entry name" value="Geranylgeranyl_Rdtase_fam"/>
</dbReference>
<gene>
    <name evidence="2" type="ordered locus">Sta7437_2711</name>
</gene>
<dbReference type="InterPro" id="IPR050407">
    <property type="entry name" value="Geranylgeranyl_reductase"/>
</dbReference>
<name>K9XX34_STAC7</name>
<dbReference type="EMBL" id="CP003653">
    <property type="protein sequence ID" value="AFZ36237.1"/>
    <property type="molecule type" value="Genomic_DNA"/>
</dbReference>